<evidence type="ECO:0000256" key="6">
    <source>
        <dbReference type="ARBA" id="ARBA00022777"/>
    </source>
</evidence>
<dbReference type="InterPro" id="IPR001057">
    <property type="entry name" value="Glu/AcGlu_kinase"/>
</dbReference>
<comment type="pathway">
    <text evidence="8">Amino-acid biosynthesis; L-proline biosynthesis; L-glutamate 5-semialdehyde from L-glutamate: step 1/2.</text>
</comment>
<feature type="binding site" evidence="8">
    <location>
        <position position="18"/>
    </location>
    <ligand>
        <name>ATP</name>
        <dbReference type="ChEBI" id="CHEBI:30616"/>
    </ligand>
</feature>
<feature type="domain" description="PUA" evidence="9">
    <location>
        <begin position="285"/>
        <end position="367"/>
    </location>
</feature>
<evidence type="ECO:0000256" key="2">
    <source>
        <dbReference type="ARBA" id="ARBA00022605"/>
    </source>
</evidence>
<dbReference type="Proteomes" id="UP000698752">
    <property type="component" value="Unassembled WGS sequence"/>
</dbReference>
<reference evidence="11" key="1">
    <citation type="journal article" date="2021" name="Syst. Appl. Microbiol.">
        <title>Roseomonas hellenica sp. nov., isolated from roots of wild-growing Alkanna tinctoria.</title>
        <authorList>
            <person name="Rat A."/>
            <person name="Naranjo H.D."/>
            <person name="Lebbe L."/>
            <person name="Cnockaert M."/>
            <person name="Krigas N."/>
            <person name="Grigoriadou K."/>
            <person name="Maloupa E."/>
            <person name="Willems A."/>
        </authorList>
    </citation>
    <scope>NUCLEOTIDE SEQUENCE [LARGE SCALE GENOMIC DNA]</scope>
    <source>
        <strain evidence="11">LMG 31159</strain>
    </source>
</reference>
<dbReference type="InterPro" id="IPR036974">
    <property type="entry name" value="PUA_sf"/>
</dbReference>
<dbReference type="SUPFAM" id="SSF53633">
    <property type="entry name" value="Carbamate kinase-like"/>
    <property type="match status" value="1"/>
</dbReference>
<evidence type="ECO:0000259" key="9">
    <source>
        <dbReference type="SMART" id="SM00359"/>
    </source>
</evidence>
<dbReference type="InterPro" id="IPR041739">
    <property type="entry name" value="G5K_ProB"/>
</dbReference>
<dbReference type="PANTHER" id="PTHR43654">
    <property type="entry name" value="GLUTAMATE 5-KINASE"/>
    <property type="match status" value="1"/>
</dbReference>
<keyword evidence="11" id="KW-1185">Reference proteome</keyword>
<comment type="catalytic activity">
    <reaction evidence="8">
        <text>L-glutamate + ATP = L-glutamyl 5-phosphate + ADP</text>
        <dbReference type="Rhea" id="RHEA:14877"/>
        <dbReference type="ChEBI" id="CHEBI:29985"/>
        <dbReference type="ChEBI" id="CHEBI:30616"/>
        <dbReference type="ChEBI" id="CHEBI:58274"/>
        <dbReference type="ChEBI" id="CHEBI:456216"/>
        <dbReference type="EC" id="2.7.2.11"/>
    </reaction>
</comment>
<dbReference type="HAMAP" id="MF_00456">
    <property type="entry name" value="ProB"/>
    <property type="match status" value="1"/>
</dbReference>
<evidence type="ECO:0000256" key="4">
    <source>
        <dbReference type="ARBA" id="ARBA00022679"/>
    </source>
</evidence>
<dbReference type="InterPro" id="IPR002478">
    <property type="entry name" value="PUA"/>
</dbReference>
<feature type="binding site" evidence="8">
    <location>
        <position position="146"/>
    </location>
    <ligand>
        <name>substrate</name>
    </ligand>
</feature>
<keyword evidence="7 8" id="KW-0067">ATP-binding</keyword>
<evidence type="ECO:0000256" key="8">
    <source>
        <dbReference type="HAMAP-Rule" id="MF_00456"/>
    </source>
</evidence>
<dbReference type="SMART" id="SM00359">
    <property type="entry name" value="PUA"/>
    <property type="match status" value="1"/>
</dbReference>
<dbReference type="SUPFAM" id="SSF88697">
    <property type="entry name" value="PUA domain-like"/>
    <property type="match status" value="1"/>
</dbReference>
<accession>A0ABS5EM07</accession>
<dbReference type="CDD" id="cd21157">
    <property type="entry name" value="PUA_G5K"/>
    <property type="match status" value="1"/>
</dbReference>
<dbReference type="Gene3D" id="3.40.1160.10">
    <property type="entry name" value="Acetylglutamate kinase-like"/>
    <property type="match status" value="2"/>
</dbReference>
<name>A0ABS5EM07_9PROT</name>
<dbReference type="InterPro" id="IPR001048">
    <property type="entry name" value="Asp/Glu/Uridylate_kinase"/>
</dbReference>
<dbReference type="EMBL" id="JAAEDI010000024">
    <property type="protein sequence ID" value="MBR0652054.1"/>
    <property type="molecule type" value="Genomic_DNA"/>
</dbReference>
<proteinExistence type="inferred from homology"/>
<dbReference type="PIRSF" id="PIRSF000729">
    <property type="entry name" value="GK"/>
    <property type="match status" value="1"/>
</dbReference>
<keyword evidence="3 8" id="KW-0641">Proline biosynthesis</keyword>
<evidence type="ECO:0000256" key="3">
    <source>
        <dbReference type="ARBA" id="ARBA00022650"/>
    </source>
</evidence>
<comment type="function">
    <text evidence="8">Catalyzes the transfer of a phosphate group to glutamate to form L-glutamate 5-phosphate.</text>
</comment>
<dbReference type="PROSITE" id="PS50890">
    <property type="entry name" value="PUA"/>
    <property type="match status" value="1"/>
</dbReference>
<dbReference type="GO" id="GO:0004349">
    <property type="term" value="F:glutamate 5-kinase activity"/>
    <property type="evidence" value="ECO:0007669"/>
    <property type="project" value="UniProtKB-EC"/>
</dbReference>
<dbReference type="EC" id="2.7.2.11" evidence="8"/>
<evidence type="ECO:0000313" key="10">
    <source>
        <dbReference type="EMBL" id="MBR0652054.1"/>
    </source>
</evidence>
<dbReference type="Gene3D" id="2.30.130.10">
    <property type="entry name" value="PUA domain"/>
    <property type="match status" value="1"/>
</dbReference>
<comment type="subcellular location">
    <subcellularLocation>
        <location evidence="8">Cytoplasm</location>
    </subcellularLocation>
</comment>
<feature type="binding site" evidence="8">
    <location>
        <begin position="220"/>
        <end position="226"/>
    </location>
    <ligand>
        <name>ATP</name>
        <dbReference type="ChEBI" id="CHEBI:30616"/>
    </ligand>
</feature>
<dbReference type="CDD" id="cd04242">
    <property type="entry name" value="AAK_G5K_ProB"/>
    <property type="match status" value="1"/>
</dbReference>
<dbReference type="NCBIfam" id="TIGR01027">
    <property type="entry name" value="proB"/>
    <property type="match status" value="1"/>
</dbReference>
<keyword evidence="6 8" id="KW-0418">Kinase</keyword>
<evidence type="ECO:0000256" key="7">
    <source>
        <dbReference type="ARBA" id="ARBA00022840"/>
    </source>
</evidence>
<comment type="similarity">
    <text evidence="8">Belongs to the glutamate 5-kinase family.</text>
</comment>
<dbReference type="InterPro" id="IPR015947">
    <property type="entry name" value="PUA-like_sf"/>
</dbReference>
<dbReference type="InterPro" id="IPR011529">
    <property type="entry name" value="Glu_5kinase"/>
</dbReference>
<dbReference type="PRINTS" id="PR00474">
    <property type="entry name" value="GLU5KINASE"/>
</dbReference>
<evidence type="ECO:0000256" key="1">
    <source>
        <dbReference type="ARBA" id="ARBA00022490"/>
    </source>
</evidence>
<organism evidence="10 11">
    <name type="scientific">Neoroseomonas terrae</name>
    <dbReference type="NCBI Taxonomy" id="424799"/>
    <lineage>
        <taxon>Bacteria</taxon>
        <taxon>Pseudomonadati</taxon>
        <taxon>Pseudomonadota</taxon>
        <taxon>Alphaproteobacteria</taxon>
        <taxon>Acetobacterales</taxon>
        <taxon>Acetobacteraceae</taxon>
        <taxon>Neoroseomonas</taxon>
    </lineage>
</organism>
<keyword evidence="1 8" id="KW-0963">Cytoplasm</keyword>
<feature type="binding site" evidence="8">
    <location>
        <position position="59"/>
    </location>
    <ligand>
        <name>substrate</name>
    </ligand>
</feature>
<comment type="caution">
    <text evidence="10">The sequence shown here is derived from an EMBL/GenBank/DDBJ whole genome shotgun (WGS) entry which is preliminary data.</text>
</comment>
<keyword evidence="5 8" id="KW-0547">Nucleotide-binding</keyword>
<dbReference type="InterPro" id="IPR005715">
    <property type="entry name" value="Glu_5kinase/COase_Synthase"/>
</dbReference>
<dbReference type="Pfam" id="PF01472">
    <property type="entry name" value="PUA"/>
    <property type="match status" value="1"/>
</dbReference>
<sequence length="375" mass="39327">MSDSAAPSLASAKRIVVKIGSALVVDSETAAPRSAWLASVAADVAALRARGAEVVLVSSGAISLARRALGLTRRALRLEEKQAAAAVGQIRLAGAWQEALSAHRMNAAQLLLTLEDSEDRRRYLNARATISTLLQLGCVPVINENDTVATAEIRFGDNDRLAARVAEMISADALVLLSDIDGLYTADPRKDAAAAHIPAVERITDEIMAMGGDPPPGYSSGGMRTKLIAARIATGAGCAMAIALGQRDNPLAALVDGARCTWFLPAPEGRTARKRWIAGSLAPLGALVVDAGAARALQRGSSLLPAGVRSVEGDFSRGDPISVRDEGGREVARGLSAYDAEAARLIAGHRSEELESLLGWRGRDEIIHRDDLVLA</sequence>
<dbReference type="Pfam" id="PF00696">
    <property type="entry name" value="AA_kinase"/>
    <property type="match status" value="1"/>
</dbReference>
<gene>
    <name evidence="8" type="primary">proB</name>
    <name evidence="10" type="ORF">GXW78_20500</name>
</gene>
<dbReference type="RefSeq" id="WP_211870771.1">
    <property type="nucleotide sequence ID" value="NZ_JAAEDI010000024.1"/>
</dbReference>
<feature type="binding site" evidence="8">
    <location>
        <begin position="178"/>
        <end position="179"/>
    </location>
    <ligand>
        <name>ATP</name>
        <dbReference type="ChEBI" id="CHEBI:30616"/>
    </ligand>
</feature>
<feature type="binding site" evidence="8">
    <location>
        <position position="158"/>
    </location>
    <ligand>
        <name>substrate</name>
    </ligand>
</feature>
<protein>
    <recommendedName>
        <fullName evidence="8">Glutamate 5-kinase</fullName>
        <ecNumber evidence="8">2.7.2.11</ecNumber>
    </recommendedName>
    <alternativeName>
        <fullName evidence="8">Gamma-glutamyl kinase</fullName>
        <shortName evidence="8">GK</shortName>
    </alternativeName>
</protein>
<evidence type="ECO:0000313" key="11">
    <source>
        <dbReference type="Proteomes" id="UP000698752"/>
    </source>
</evidence>
<keyword evidence="2 8" id="KW-0028">Amino-acid biosynthesis</keyword>
<dbReference type="PANTHER" id="PTHR43654:SF1">
    <property type="entry name" value="ISOPENTENYL PHOSPHATE KINASE"/>
    <property type="match status" value="1"/>
</dbReference>
<keyword evidence="4 8" id="KW-0808">Transferase</keyword>
<dbReference type="InterPro" id="IPR036393">
    <property type="entry name" value="AceGlu_kinase-like_sf"/>
</dbReference>
<evidence type="ECO:0000256" key="5">
    <source>
        <dbReference type="ARBA" id="ARBA00022741"/>
    </source>
</evidence>